<feature type="transmembrane region" description="Helical" evidence="9">
    <location>
        <begin position="109"/>
        <end position="127"/>
    </location>
</feature>
<dbReference type="AlphaFoldDB" id="A0A8J3DYS3"/>
<feature type="transmembrane region" description="Helical" evidence="9">
    <location>
        <begin position="289"/>
        <end position="311"/>
    </location>
</feature>
<gene>
    <name evidence="11" type="ORF">GCM10016234_32880</name>
</gene>
<evidence type="ECO:0000256" key="2">
    <source>
        <dbReference type="ARBA" id="ARBA00022448"/>
    </source>
</evidence>
<feature type="domain" description="ABC transporter" evidence="10">
    <location>
        <begin position="342"/>
        <end position="588"/>
    </location>
</feature>
<keyword evidence="8 9" id="KW-0472">Membrane</keyword>
<dbReference type="InterPro" id="IPR032823">
    <property type="entry name" value="BCA_ABC_TP_C"/>
</dbReference>
<dbReference type="InterPro" id="IPR027417">
    <property type="entry name" value="P-loop_NTPase"/>
</dbReference>
<comment type="caution">
    <text evidence="11">The sequence shown here is derived from an EMBL/GenBank/DDBJ whole genome shotgun (WGS) entry which is preliminary data.</text>
</comment>
<keyword evidence="12" id="KW-1185">Reference proteome</keyword>
<evidence type="ECO:0000313" key="11">
    <source>
        <dbReference type="EMBL" id="GHD20563.1"/>
    </source>
</evidence>
<reference evidence="11" key="1">
    <citation type="journal article" date="2014" name="Int. J. Syst. Evol. Microbiol.">
        <title>Complete genome sequence of Corynebacterium casei LMG S-19264T (=DSM 44701T), isolated from a smear-ripened cheese.</title>
        <authorList>
            <consortium name="US DOE Joint Genome Institute (JGI-PGF)"/>
            <person name="Walter F."/>
            <person name="Albersmeier A."/>
            <person name="Kalinowski J."/>
            <person name="Ruckert C."/>
        </authorList>
    </citation>
    <scope>NUCLEOTIDE SEQUENCE</scope>
    <source>
        <strain evidence="11">KCTC 42249</strain>
    </source>
</reference>
<keyword evidence="7 9" id="KW-1133">Transmembrane helix</keyword>
<dbReference type="InterPro" id="IPR003593">
    <property type="entry name" value="AAA+_ATPase"/>
</dbReference>
<feature type="transmembrane region" description="Helical" evidence="9">
    <location>
        <begin position="157"/>
        <end position="176"/>
    </location>
</feature>
<proteinExistence type="predicted"/>
<dbReference type="PANTHER" id="PTHR45772:SF2">
    <property type="entry name" value="ABC TRANSPORTER ATP-BINDING PROTEIN"/>
    <property type="match status" value="1"/>
</dbReference>
<dbReference type="Pfam" id="PF00005">
    <property type="entry name" value="ABC_tran"/>
    <property type="match status" value="1"/>
</dbReference>
<evidence type="ECO:0000256" key="5">
    <source>
        <dbReference type="ARBA" id="ARBA00022741"/>
    </source>
</evidence>
<reference evidence="11" key="2">
    <citation type="submission" date="2020-09" db="EMBL/GenBank/DDBJ databases">
        <authorList>
            <person name="Sun Q."/>
            <person name="Kim S."/>
        </authorList>
    </citation>
    <scope>NUCLEOTIDE SEQUENCE</scope>
    <source>
        <strain evidence="11">KCTC 42249</strain>
    </source>
</reference>
<organism evidence="11 12">
    <name type="scientific">Tianweitania populi</name>
    <dbReference type="NCBI Taxonomy" id="1607949"/>
    <lineage>
        <taxon>Bacteria</taxon>
        <taxon>Pseudomonadati</taxon>
        <taxon>Pseudomonadota</taxon>
        <taxon>Alphaproteobacteria</taxon>
        <taxon>Hyphomicrobiales</taxon>
        <taxon>Phyllobacteriaceae</taxon>
        <taxon>Tianweitania</taxon>
    </lineage>
</organism>
<dbReference type="Proteomes" id="UP000630142">
    <property type="component" value="Unassembled WGS sequence"/>
</dbReference>
<comment type="subcellular location">
    <subcellularLocation>
        <location evidence="1">Cell membrane</location>
        <topology evidence="1">Multi-pass membrane protein</topology>
    </subcellularLocation>
</comment>
<keyword evidence="6" id="KW-0067">ATP-binding</keyword>
<keyword evidence="3" id="KW-1003">Cell membrane</keyword>
<dbReference type="InterPro" id="IPR051120">
    <property type="entry name" value="ABC_AA/LPS_Transport"/>
</dbReference>
<evidence type="ECO:0000256" key="3">
    <source>
        <dbReference type="ARBA" id="ARBA00022475"/>
    </source>
</evidence>
<accession>A0A8J3DYS3</accession>
<evidence type="ECO:0000256" key="4">
    <source>
        <dbReference type="ARBA" id="ARBA00022692"/>
    </source>
</evidence>
<dbReference type="InterPro" id="IPR003439">
    <property type="entry name" value="ABC_transporter-like_ATP-bd"/>
</dbReference>
<dbReference type="GO" id="GO:0005524">
    <property type="term" value="F:ATP binding"/>
    <property type="evidence" value="ECO:0007669"/>
    <property type="project" value="UniProtKB-KW"/>
</dbReference>
<evidence type="ECO:0000256" key="8">
    <source>
        <dbReference type="ARBA" id="ARBA00023136"/>
    </source>
</evidence>
<dbReference type="GO" id="GO:0015658">
    <property type="term" value="F:branched-chain amino acid transmembrane transporter activity"/>
    <property type="evidence" value="ECO:0007669"/>
    <property type="project" value="InterPro"/>
</dbReference>
<name>A0A8J3DYS3_9HYPH</name>
<sequence>MSRFTLRLAVLIAVLALVGAPFLLGAFTITLMNYVGIYALVAIGLALLTGVGGLVSFGQAAFVGLAAYSSAWVTALNGGSPWIGLLLGIVITCAVAFILGLITLRLQGHYLSLSTIAWGLAIGFLFGNVEGLGKHNGIASIPPISIGSVSLVESWQIYYLIWAVVCVVLLLVYNLLDSRIGRAMRALRGGNTLVESLGINVFWIKVTCFVFAAFLAALSGWLYAHLSRFISPTPFEPLMGIEYLMMAMVGGAGSPIGGVIGAAIVTLLKNFVQDYLHYIIPSGTGQLEVVAYAGLFIVFLQYARGGVVAWVQQYLPATAIPRPSQATPLARRDKPAAGTPLLKVDQAERRFGGLIAVNKVSFDVNAGEILGLIGPNGAGKSTMFNLLTGALQTNSGSITFAGKDITRTRQSNIAQAGIARTFQHVKLRPKMTLLDNVMLGAYPRTHTGLFSGLFRLNRAEEASARYDALQQLERVGLGDKPFELAGNLPLGNQRILEIARALAADPVLLVLDEPAAGLRRGEKQQLAALLKSLRDNDKLTILLVEHDMEFVMGLVDRLVVMDFGEKLIEGQPEAVREDPRVQEAYLGGTA</sequence>
<dbReference type="FunFam" id="3.40.50.300:FF:000421">
    <property type="entry name" value="Branched-chain amino acid ABC transporter ATP-binding protein"/>
    <property type="match status" value="1"/>
</dbReference>
<dbReference type="GO" id="GO:0016887">
    <property type="term" value="F:ATP hydrolysis activity"/>
    <property type="evidence" value="ECO:0007669"/>
    <property type="project" value="InterPro"/>
</dbReference>
<dbReference type="EMBL" id="BMZQ01000003">
    <property type="protein sequence ID" value="GHD20563.1"/>
    <property type="molecule type" value="Genomic_DNA"/>
</dbReference>
<dbReference type="Pfam" id="PF02653">
    <property type="entry name" value="BPD_transp_2"/>
    <property type="match status" value="1"/>
</dbReference>
<feature type="transmembrane region" description="Helical" evidence="9">
    <location>
        <begin position="197"/>
        <end position="223"/>
    </location>
</feature>
<dbReference type="PANTHER" id="PTHR45772">
    <property type="entry name" value="CONSERVED COMPONENT OF ABC TRANSPORTER FOR NATURAL AMINO ACIDS-RELATED"/>
    <property type="match status" value="1"/>
</dbReference>
<feature type="transmembrane region" description="Helical" evidence="9">
    <location>
        <begin position="35"/>
        <end position="55"/>
    </location>
</feature>
<keyword evidence="11" id="KW-0378">Hydrolase</keyword>
<feature type="transmembrane region" description="Helical" evidence="9">
    <location>
        <begin position="82"/>
        <end position="102"/>
    </location>
</feature>
<keyword evidence="2" id="KW-0813">Transport</keyword>
<protein>
    <submittedName>
        <fullName evidence="11">Metal-dependent hydrolase</fullName>
    </submittedName>
</protein>
<keyword evidence="4 9" id="KW-0812">Transmembrane</keyword>
<dbReference type="SMART" id="SM00382">
    <property type="entry name" value="AAA"/>
    <property type="match status" value="1"/>
</dbReference>
<evidence type="ECO:0000313" key="12">
    <source>
        <dbReference type="Proteomes" id="UP000630142"/>
    </source>
</evidence>
<dbReference type="RefSeq" id="WP_189506101.1">
    <property type="nucleotide sequence ID" value="NZ_BMZQ01000003.1"/>
</dbReference>
<evidence type="ECO:0000256" key="7">
    <source>
        <dbReference type="ARBA" id="ARBA00022989"/>
    </source>
</evidence>
<dbReference type="SUPFAM" id="SSF52540">
    <property type="entry name" value="P-loop containing nucleoside triphosphate hydrolases"/>
    <property type="match status" value="1"/>
</dbReference>
<evidence type="ECO:0000256" key="6">
    <source>
        <dbReference type="ARBA" id="ARBA00022840"/>
    </source>
</evidence>
<evidence type="ECO:0000259" key="10">
    <source>
        <dbReference type="PROSITE" id="PS50893"/>
    </source>
</evidence>
<dbReference type="PROSITE" id="PS50893">
    <property type="entry name" value="ABC_TRANSPORTER_2"/>
    <property type="match status" value="1"/>
</dbReference>
<dbReference type="InterPro" id="IPR001851">
    <property type="entry name" value="ABC_transp_permease"/>
</dbReference>
<dbReference type="CDD" id="cd06581">
    <property type="entry name" value="TM_PBP1_LivM_like"/>
    <property type="match status" value="1"/>
</dbReference>
<keyword evidence="5" id="KW-0547">Nucleotide-binding</keyword>
<dbReference type="CDD" id="cd03219">
    <property type="entry name" value="ABC_Mj1267_LivG_branched"/>
    <property type="match status" value="1"/>
</dbReference>
<evidence type="ECO:0000256" key="1">
    <source>
        <dbReference type="ARBA" id="ARBA00004651"/>
    </source>
</evidence>
<dbReference type="Gene3D" id="3.40.50.300">
    <property type="entry name" value="P-loop containing nucleotide triphosphate hydrolases"/>
    <property type="match status" value="1"/>
</dbReference>
<dbReference type="InterPro" id="IPR043428">
    <property type="entry name" value="LivM-like"/>
</dbReference>
<dbReference type="Pfam" id="PF12399">
    <property type="entry name" value="BCA_ABC_TP_C"/>
    <property type="match status" value="1"/>
</dbReference>
<dbReference type="GO" id="GO:0005886">
    <property type="term" value="C:plasma membrane"/>
    <property type="evidence" value="ECO:0007669"/>
    <property type="project" value="UniProtKB-SubCell"/>
</dbReference>
<feature type="transmembrane region" description="Helical" evidence="9">
    <location>
        <begin position="243"/>
        <end position="268"/>
    </location>
</feature>
<evidence type="ECO:0000256" key="9">
    <source>
        <dbReference type="SAM" id="Phobius"/>
    </source>
</evidence>